<dbReference type="PANTHER" id="PTHR43547">
    <property type="entry name" value="TWO-COMPONENT HISTIDINE KINASE"/>
    <property type="match status" value="1"/>
</dbReference>
<keyword evidence="3" id="KW-0597">Phosphoprotein</keyword>
<keyword evidence="5" id="KW-0418">Kinase</keyword>
<feature type="transmembrane region" description="Helical" evidence="6">
    <location>
        <begin position="30"/>
        <end position="50"/>
    </location>
</feature>
<feature type="transmembrane region" description="Helical" evidence="6">
    <location>
        <begin position="57"/>
        <end position="78"/>
    </location>
</feature>
<dbReference type="Gene3D" id="1.10.287.130">
    <property type="match status" value="1"/>
</dbReference>
<dbReference type="SMART" id="SM00387">
    <property type="entry name" value="HATPase_c"/>
    <property type="match status" value="1"/>
</dbReference>
<dbReference type="EC" id="2.7.13.3" evidence="2"/>
<dbReference type="AlphaFoldDB" id="A0A9X1H7U0"/>
<evidence type="ECO:0000313" key="8">
    <source>
        <dbReference type="EMBL" id="MBZ4033722.1"/>
    </source>
</evidence>
<dbReference type="PROSITE" id="PS50109">
    <property type="entry name" value="HIS_KIN"/>
    <property type="match status" value="1"/>
</dbReference>
<evidence type="ECO:0000259" key="7">
    <source>
        <dbReference type="PROSITE" id="PS50109"/>
    </source>
</evidence>
<keyword evidence="4" id="KW-0808">Transferase</keyword>
<dbReference type="InterPro" id="IPR036890">
    <property type="entry name" value="HATPase_C_sf"/>
</dbReference>
<name>A0A9X1H7U0_9FLAO</name>
<proteinExistence type="predicted"/>
<accession>A0A9X1H7U0</accession>
<dbReference type="CDD" id="cd00082">
    <property type="entry name" value="HisKA"/>
    <property type="match status" value="1"/>
</dbReference>
<dbReference type="InterPro" id="IPR036097">
    <property type="entry name" value="HisK_dim/P_sf"/>
</dbReference>
<dbReference type="InterPro" id="IPR003661">
    <property type="entry name" value="HisK_dim/P_dom"/>
</dbReference>
<dbReference type="GO" id="GO:0000155">
    <property type="term" value="F:phosphorelay sensor kinase activity"/>
    <property type="evidence" value="ECO:0007669"/>
    <property type="project" value="InterPro"/>
</dbReference>
<dbReference type="FunFam" id="3.30.565.10:FF:000006">
    <property type="entry name" value="Sensor histidine kinase WalK"/>
    <property type="match status" value="1"/>
</dbReference>
<dbReference type="PANTHER" id="PTHR43547:SF2">
    <property type="entry name" value="HYBRID SIGNAL TRANSDUCTION HISTIDINE KINASE C"/>
    <property type="match status" value="1"/>
</dbReference>
<evidence type="ECO:0000256" key="4">
    <source>
        <dbReference type="ARBA" id="ARBA00022679"/>
    </source>
</evidence>
<evidence type="ECO:0000256" key="5">
    <source>
        <dbReference type="ARBA" id="ARBA00022777"/>
    </source>
</evidence>
<dbReference type="InterPro" id="IPR003594">
    <property type="entry name" value="HATPase_dom"/>
</dbReference>
<evidence type="ECO:0000256" key="3">
    <source>
        <dbReference type="ARBA" id="ARBA00022553"/>
    </source>
</evidence>
<evidence type="ECO:0000256" key="2">
    <source>
        <dbReference type="ARBA" id="ARBA00012438"/>
    </source>
</evidence>
<dbReference type="RefSeq" id="WP_223704538.1">
    <property type="nucleotide sequence ID" value="NZ_JAINUY010000001.1"/>
</dbReference>
<dbReference type="PRINTS" id="PR00344">
    <property type="entry name" value="BCTRLSENSOR"/>
</dbReference>
<keyword evidence="6" id="KW-0472">Membrane</keyword>
<sequence length="412" mass="46603">MYGLGKLILTVAWVLALLRGIINDFTSINIANSMIFTACCYESVAMLALIKTKAKKYFRFQIAITILSILIFNVATIFEASMNMRVVIGGVGVFAIYLLPTISYFTEKKKSFFKTFYVLCYGGFEVLILIRTIYRYLYPQDQIISYGTLDSLYSICLFLLSLIGIVGFLLLVKEKQDLKIQKLLDDKNQFFSIISHDLRGPLGSSVSLSELFLENIEDYSREEIREISEMQHESNKNIYKLLENLLEWSRIQTGMITFSPQNVLLNNLIQENLELSKNAALHKDIKLIFESTDLIEADVDKNMIGTVLRNLLSNAIKFTEKNGEIKIKLLKTGKLAKISITDNGIGVPDSIKENLFRINEKVIQKGTENETGSGLGLLLCSEFINIHNGKIWVESEPGEGSSFKFTLPLETI</sequence>
<feature type="transmembrane region" description="Helical" evidence="6">
    <location>
        <begin position="116"/>
        <end position="137"/>
    </location>
</feature>
<protein>
    <recommendedName>
        <fullName evidence="2">histidine kinase</fullName>
        <ecNumber evidence="2">2.7.13.3</ecNumber>
    </recommendedName>
</protein>
<dbReference type="SUPFAM" id="SSF55874">
    <property type="entry name" value="ATPase domain of HSP90 chaperone/DNA topoisomerase II/histidine kinase"/>
    <property type="match status" value="1"/>
</dbReference>
<reference evidence="8 9" key="1">
    <citation type="journal article" date="2023" name="Antonie Van Leeuwenhoek">
        <title>Flavobacterium potami sp. nov., a multi-metal resistance genes harbouring bacterium isolated from shallow river silt.</title>
        <authorList>
            <person name="Li S."/>
            <person name="Mao S."/>
            <person name="Mu W."/>
            <person name="Guo B."/>
            <person name="Li C."/>
            <person name="Zhu Q."/>
            <person name="Hou X."/>
            <person name="Zhao Y."/>
            <person name="Wei S."/>
            <person name="Liu H."/>
            <person name="Liu A."/>
        </authorList>
    </citation>
    <scope>NUCLEOTIDE SEQUENCE [LARGE SCALE GENOMIC DNA]</scope>
    <source>
        <strain evidence="8 9">17A</strain>
    </source>
</reference>
<gene>
    <name evidence="8" type="ORF">K6T82_03030</name>
</gene>
<feature type="transmembrane region" description="Helical" evidence="6">
    <location>
        <begin position="84"/>
        <end position="104"/>
    </location>
</feature>
<dbReference type="Pfam" id="PF02518">
    <property type="entry name" value="HATPase_c"/>
    <property type="match status" value="1"/>
</dbReference>
<evidence type="ECO:0000256" key="6">
    <source>
        <dbReference type="SAM" id="Phobius"/>
    </source>
</evidence>
<dbReference type="EMBL" id="JAINUY010000001">
    <property type="protein sequence ID" value="MBZ4033722.1"/>
    <property type="molecule type" value="Genomic_DNA"/>
</dbReference>
<dbReference type="SUPFAM" id="SSF47384">
    <property type="entry name" value="Homodimeric domain of signal transducing histidine kinase"/>
    <property type="match status" value="1"/>
</dbReference>
<keyword evidence="6" id="KW-1133">Transmembrane helix</keyword>
<dbReference type="Gene3D" id="3.30.565.10">
    <property type="entry name" value="Histidine kinase-like ATPase, C-terminal domain"/>
    <property type="match status" value="1"/>
</dbReference>
<keyword evidence="9" id="KW-1185">Reference proteome</keyword>
<evidence type="ECO:0000256" key="1">
    <source>
        <dbReference type="ARBA" id="ARBA00000085"/>
    </source>
</evidence>
<dbReference type="InterPro" id="IPR004358">
    <property type="entry name" value="Sig_transdc_His_kin-like_C"/>
</dbReference>
<dbReference type="SMART" id="SM00388">
    <property type="entry name" value="HisKA"/>
    <property type="match status" value="1"/>
</dbReference>
<evidence type="ECO:0000313" key="9">
    <source>
        <dbReference type="Proteomes" id="UP001139366"/>
    </source>
</evidence>
<comment type="catalytic activity">
    <reaction evidence="1">
        <text>ATP + protein L-histidine = ADP + protein N-phospho-L-histidine.</text>
        <dbReference type="EC" id="2.7.13.3"/>
    </reaction>
</comment>
<dbReference type="InterPro" id="IPR005467">
    <property type="entry name" value="His_kinase_dom"/>
</dbReference>
<feature type="transmembrane region" description="Helical" evidence="6">
    <location>
        <begin position="152"/>
        <end position="172"/>
    </location>
</feature>
<dbReference type="Proteomes" id="UP001139366">
    <property type="component" value="Unassembled WGS sequence"/>
</dbReference>
<keyword evidence="6" id="KW-0812">Transmembrane</keyword>
<dbReference type="Pfam" id="PF00512">
    <property type="entry name" value="HisKA"/>
    <property type="match status" value="1"/>
</dbReference>
<comment type="caution">
    <text evidence="8">The sequence shown here is derived from an EMBL/GenBank/DDBJ whole genome shotgun (WGS) entry which is preliminary data.</text>
</comment>
<organism evidence="8 9">
    <name type="scientific">Flavobacterium potami</name>
    <dbReference type="NCBI Taxonomy" id="2872310"/>
    <lineage>
        <taxon>Bacteria</taxon>
        <taxon>Pseudomonadati</taxon>
        <taxon>Bacteroidota</taxon>
        <taxon>Flavobacteriia</taxon>
        <taxon>Flavobacteriales</taxon>
        <taxon>Flavobacteriaceae</taxon>
        <taxon>Flavobacterium</taxon>
    </lineage>
</organism>
<feature type="domain" description="Histidine kinase" evidence="7">
    <location>
        <begin position="193"/>
        <end position="411"/>
    </location>
</feature>